<evidence type="ECO:0000256" key="6">
    <source>
        <dbReference type="ARBA" id="ARBA00022692"/>
    </source>
</evidence>
<keyword evidence="4 9" id="KW-1003">Cell membrane</keyword>
<reference evidence="13 14" key="1">
    <citation type="journal article" date="2013" name="J. Microbiol. Biotechnol.">
        <title>Novosphingobium ginsenosidimutans sp. nov., with the ability to convert ginsenoside.</title>
        <authorList>
            <person name="Kim J.K."/>
            <person name="He D."/>
            <person name="Liu Q.M."/>
            <person name="Park H.Y."/>
            <person name="Jung M.S."/>
            <person name="Yoon M.H."/>
            <person name="Kim S.C."/>
            <person name="Im W.T."/>
        </authorList>
    </citation>
    <scope>NUCLEOTIDE SEQUENCE [LARGE SCALE GENOMIC DNA]</scope>
    <source>
        <strain evidence="13 14">FW-6</strain>
    </source>
</reference>
<evidence type="ECO:0000256" key="7">
    <source>
        <dbReference type="ARBA" id="ARBA00022989"/>
    </source>
</evidence>
<evidence type="ECO:0000256" key="10">
    <source>
        <dbReference type="SAM" id="MobiDB-lite"/>
    </source>
</evidence>
<keyword evidence="8 9" id="KW-0472">Membrane</keyword>
<dbReference type="InterPro" id="IPR058781">
    <property type="entry name" value="HH_AprE-like"/>
</dbReference>
<protein>
    <recommendedName>
        <fullName evidence="9">Membrane fusion protein (MFP) family protein</fullName>
    </recommendedName>
</protein>
<evidence type="ECO:0000256" key="8">
    <source>
        <dbReference type="ARBA" id="ARBA00023136"/>
    </source>
</evidence>
<name>A0A5B8S6M3_9SPHN</name>
<dbReference type="EMBL" id="CP042345">
    <property type="protein sequence ID" value="QEA17201.1"/>
    <property type="molecule type" value="Genomic_DNA"/>
</dbReference>
<dbReference type="KEGG" id="ngf:FRF71_14255"/>
<keyword evidence="6 9" id="KW-0812">Transmembrane</keyword>
<keyword evidence="3 9" id="KW-0813">Transport</keyword>
<keyword evidence="14" id="KW-1185">Reference proteome</keyword>
<keyword evidence="7 9" id="KW-1133">Transmembrane helix</keyword>
<dbReference type="Gene3D" id="2.40.50.100">
    <property type="match status" value="1"/>
</dbReference>
<evidence type="ECO:0000256" key="9">
    <source>
        <dbReference type="RuleBase" id="RU365093"/>
    </source>
</evidence>
<dbReference type="Proteomes" id="UP000321172">
    <property type="component" value="Chromosome"/>
</dbReference>
<evidence type="ECO:0000256" key="2">
    <source>
        <dbReference type="ARBA" id="ARBA00009477"/>
    </source>
</evidence>
<dbReference type="GO" id="GO:0005886">
    <property type="term" value="C:plasma membrane"/>
    <property type="evidence" value="ECO:0007669"/>
    <property type="project" value="UniProtKB-SubCell"/>
</dbReference>
<feature type="compositionally biased region" description="Low complexity" evidence="10">
    <location>
        <begin position="8"/>
        <end position="20"/>
    </location>
</feature>
<feature type="region of interest" description="Disordered" evidence="10">
    <location>
        <begin position="1"/>
        <end position="24"/>
    </location>
</feature>
<comment type="similarity">
    <text evidence="2 9">Belongs to the membrane fusion protein (MFP) (TC 8.A.1) family.</text>
</comment>
<dbReference type="Pfam" id="PF26002">
    <property type="entry name" value="Beta-barrel_AprE"/>
    <property type="match status" value="1"/>
</dbReference>
<dbReference type="InterPro" id="IPR058982">
    <property type="entry name" value="Beta-barrel_AprE"/>
</dbReference>
<dbReference type="AlphaFoldDB" id="A0A5B8S6M3"/>
<gene>
    <name evidence="13" type="ORF">FRF71_14255</name>
</gene>
<comment type="subcellular location">
    <subcellularLocation>
        <location evidence="1 9">Cell inner membrane</location>
        <topology evidence="1 9">Single-pass membrane protein</topology>
    </subcellularLocation>
</comment>
<evidence type="ECO:0000256" key="4">
    <source>
        <dbReference type="ARBA" id="ARBA00022475"/>
    </source>
</evidence>
<dbReference type="PRINTS" id="PR01490">
    <property type="entry name" value="RTXTOXIND"/>
</dbReference>
<dbReference type="RefSeq" id="WP_147091280.1">
    <property type="nucleotide sequence ID" value="NZ_BAABJD010000002.1"/>
</dbReference>
<evidence type="ECO:0000259" key="11">
    <source>
        <dbReference type="Pfam" id="PF25994"/>
    </source>
</evidence>
<dbReference type="PANTHER" id="PTHR30386:SF17">
    <property type="entry name" value="ALKALINE PROTEASE SECRETION PROTEIN APRE"/>
    <property type="match status" value="1"/>
</dbReference>
<sequence>MDMTHQFPALETAAPEQAAEPEGELRQQTRKVLWGIGILVPVLLAAATLIPIGGAVIGSGQVGMESSAKRVTHPNGGVIAYLYVRNGDRVKAGDPLLRFDDGVTSGQSEISALSVDQLLAKRARLEAEQVSLPTIRFPDALLNSTSPGAKEAMEYERRLFGLRQVEEASQRAQLGARVTQLQREISGYRIQIGALNQQSALIEPERKGVQELWDRGLVTISRKNELERTAVDLKGNVGALYATIAQTEARIGETRQQIVLLGQQRRADAGTELATVNAALNEQQLRNIAAADSQNRSVVKASYAGVVEKLAFTGVGGVVRPAEPIMEIVPVDDNLIVEAAISPADIEQVQVGQPARIRFSTINSTATPEIAGKVFYVAADPTVRERDGSSFFPVRVRIDAAMLKRYPELKLRQGMPAEAFIETGSRSMLSYLTKPLRDQFARAFRDN</sequence>
<evidence type="ECO:0000313" key="14">
    <source>
        <dbReference type="Proteomes" id="UP000321172"/>
    </source>
</evidence>
<keyword evidence="5 9" id="KW-0997">Cell inner membrane</keyword>
<feature type="domain" description="AprE-like beta-barrel" evidence="12">
    <location>
        <begin position="335"/>
        <end position="424"/>
    </location>
</feature>
<dbReference type="PANTHER" id="PTHR30386">
    <property type="entry name" value="MEMBRANE FUSION SUBUNIT OF EMRAB-TOLC MULTIDRUG EFFLUX PUMP"/>
    <property type="match status" value="1"/>
</dbReference>
<dbReference type="GO" id="GO:0015031">
    <property type="term" value="P:protein transport"/>
    <property type="evidence" value="ECO:0007669"/>
    <property type="project" value="InterPro"/>
</dbReference>
<evidence type="ECO:0000259" key="12">
    <source>
        <dbReference type="Pfam" id="PF26002"/>
    </source>
</evidence>
<organism evidence="13 14">
    <name type="scientific">Novosphingobium ginsenosidimutans</name>
    <dbReference type="NCBI Taxonomy" id="1176536"/>
    <lineage>
        <taxon>Bacteria</taxon>
        <taxon>Pseudomonadati</taxon>
        <taxon>Pseudomonadota</taxon>
        <taxon>Alphaproteobacteria</taxon>
        <taxon>Sphingomonadales</taxon>
        <taxon>Sphingomonadaceae</taxon>
        <taxon>Novosphingobium</taxon>
    </lineage>
</organism>
<accession>A0A5B8S6M3</accession>
<proteinExistence type="inferred from homology"/>
<feature type="domain" description="AprE-like long alpha-helical hairpin" evidence="11">
    <location>
        <begin position="112"/>
        <end position="292"/>
    </location>
</feature>
<evidence type="ECO:0000256" key="3">
    <source>
        <dbReference type="ARBA" id="ARBA00022448"/>
    </source>
</evidence>
<dbReference type="Gene3D" id="2.40.30.170">
    <property type="match status" value="1"/>
</dbReference>
<dbReference type="InterPro" id="IPR050739">
    <property type="entry name" value="MFP"/>
</dbReference>
<dbReference type="NCBIfam" id="TIGR01843">
    <property type="entry name" value="type_I_hlyD"/>
    <property type="match status" value="1"/>
</dbReference>
<evidence type="ECO:0000256" key="1">
    <source>
        <dbReference type="ARBA" id="ARBA00004377"/>
    </source>
</evidence>
<dbReference type="InterPro" id="IPR010129">
    <property type="entry name" value="T1SS_HlyD"/>
</dbReference>
<dbReference type="OrthoDB" id="9810980at2"/>
<dbReference type="Pfam" id="PF25994">
    <property type="entry name" value="HH_AprE"/>
    <property type="match status" value="1"/>
</dbReference>
<feature type="transmembrane region" description="Helical" evidence="9">
    <location>
        <begin position="32"/>
        <end position="57"/>
    </location>
</feature>
<evidence type="ECO:0000256" key="5">
    <source>
        <dbReference type="ARBA" id="ARBA00022519"/>
    </source>
</evidence>
<evidence type="ECO:0000313" key="13">
    <source>
        <dbReference type="EMBL" id="QEA17201.1"/>
    </source>
</evidence>